<name>A0AAW6RP84_9BURK</name>
<dbReference type="AlphaFoldDB" id="A0AAW6RP84"/>
<dbReference type="EMBL" id="JARVII010000027">
    <property type="protein sequence ID" value="MDG9700218.1"/>
    <property type="molecule type" value="Genomic_DNA"/>
</dbReference>
<evidence type="ECO:0000313" key="2">
    <source>
        <dbReference type="Proteomes" id="UP001237156"/>
    </source>
</evidence>
<organism evidence="1 2">
    <name type="scientific">Ottowia cancrivicina</name>
    <dbReference type="NCBI Taxonomy" id="3040346"/>
    <lineage>
        <taxon>Bacteria</taxon>
        <taxon>Pseudomonadati</taxon>
        <taxon>Pseudomonadota</taxon>
        <taxon>Betaproteobacteria</taxon>
        <taxon>Burkholderiales</taxon>
        <taxon>Comamonadaceae</taxon>
        <taxon>Ottowia</taxon>
    </lineage>
</organism>
<dbReference type="RefSeq" id="WP_279524982.1">
    <property type="nucleotide sequence ID" value="NZ_JARVII010000027.1"/>
</dbReference>
<sequence>MGEASLSACLLLVCGEKCGLGHSWVLQTLRRAACDSSGLPAARALPTHSDSLPHPGVLFARLRICFHENEFRKILKINGIGGLIFDNDLKMPQNKSAPFVFRPASD</sequence>
<comment type="caution">
    <text evidence="1">The sequence shown here is derived from an EMBL/GenBank/DDBJ whole genome shotgun (WGS) entry which is preliminary data.</text>
</comment>
<keyword evidence="2" id="KW-1185">Reference proteome</keyword>
<accession>A0AAW6RP84</accession>
<evidence type="ECO:0000313" key="1">
    <source>
        <dbReference type="EMBL" id="MDG9700218.1"/>
    </source>
</evidence>
<protein>
    <submittedName>
        <fullName evidence="1">Uncharacterized protein</fullName>
    </submittedName>
</protein>
<gene>
    <name evidence="1" type="ORF">QB898_10950</name>
</gene>
<dbReference type="Proteomes" id="UP001237156">
    <property type="component" value="Unassembled WGS sequence"/>
</dbReference>
<reference evidence="1 2" key="1">
    <citation type="submission" date="2023-04" db="EMBL/GenBank/DDBJ databases">
        <title>Ottowia paracancer sp. nov., isolated from human stomach.</title>
        <authorList>
            <person name="Song Y."/>
        </authorList>
    </citation>
    <scope>NUCLEOTIDE SEQUENCE [LARGE SCALE GENOMIC DNA]</scope>
    <source>
        <strain evidence="1 2">10c7w1</strain>
    </source>
</reference>
<proteinExistence type="predicted"/>